<dbReference type="Proteomes" id="UP000726737">
    <property type="component" value="Unassembled WGS sequence"/>
</dbReference>
<sequence>MNADWRAELRGLHTEEYIKTCTHITAIDYGGYLTFTSKDDGFVKRQAHCDWKDTIDRLLQCKHQGLLRKGKELQQKWSNNAYKHLDDMHWALQKRKRSAKLQSVTVTGLADASVNDTMKRMLQEELDFGGVPSLTQPDSSEDIRAGCESQGVPSTSETNLHEVFSNLVRPIDGEVESQRGTARDTLETEDQNAIVDNQDRDDLLASVMRSRHNVCEWIVEEKCMSCLFQEYQEMSIEALFAKEIKKVDVADAIATFGVFAPYAPTDRMRSVFGESRLENVAPIVRLQVEEEYDLCVLKAIRLRMNNQRDEAFEALEGIKDRKIRVMFATLIEHLPLDKESRIAEETFVATYIAPILLGTLRTNEKVSIHFPNAVCVTQKDQGMHPDRPDIIAKIGGRELLLGEVTGPCQETYRAKNAWDLYRLARFGKSLLGDNPFAPLIQIVHTKGTYMRLTIKARGMFLLERVGAFVIPTSVDMLPSLLGTIQTLSAAKDDLAILLEHKPGSRKRSWDFPDLPITKKLLV</sequence>
<proteinExistence type="predicted"/>
<evidence type="ECO:0000313" key="1">
    <source>
        <dbReference type="EMBL" id="KAG0247349.1"/>
    </source>
</evidence>
<comment type="caution">
    <text evidence="1">The sequence shown here is derived from an EMBL/GenBank/DDBJ whole genome shotgun (WGS) entry which is preliminary data.</text>
</comment>
<dbReference type="OrthoDB" id="2414251at2759"/>
<organism evidence="1 2">
    <name type="scientific">Mortierella polycephala</name>
    <dbReference type="NCBI Taxonomy" id="41804"/>
    <lineage>
        <taxon>Eukaryota</taxon>
        <taxon>Fungi</taxon>
        <taxon>Fungi incertae sedis</taxon>
        <taxon>Mucoromycota</taxon>
        <taxon>Mortierellomycotina</taxon>
        <taxon>Mortierellomycetes</taxon>
        <taxon>Mortierellales</taxon>
        <taxon>Mortierellaceae</taxon>
        <taxon>Mortierella</taxon>
    </lineage>
</organism>
<reference evidence="1" key="1">
    <citation type="journal article" date="2020" name="Fungal Divers.">
        <title>Resolving the Mortierellaceae phylogeny through synthesis of multi-gene phylogenetics and phylogenomics.</title>
        <authorList>
            <person name="Vandepol N."/>
            <person name="Liber J."/>
            <person name="Desiro A."/>
            <person name="Na H."/>
            <person name="Kennedy M."/>
            <person name="Barry K."/>
            <person name="Grigoriev I.V."/>
            <person name="Miller A.N."/>
            <person name="O'Donnell K."/>
            <person name="Stajich J.E."/>
            <person name="Bonito G."/>
        </authorList>
    </citation>
    <scope>NUCLEOTIDE SEQUENCE</scope>
    <source>
        <strain evidence="1">KOD948</strain>
    </source>
</reference>
<dbReference type="AlphaFoldDB" id="A0A9P6PK03"/>
<name>A0A9P6PK03_9FUNG</name>
<evidence type="ECO:0000313" key="2">
    <source>
        <dbReference type="Proteomes" id="UP000726737"/>
    </source>
</evidence>
<gene>
    <name evidence="1" type="ORF">BG011_001637</name>
</gene>
<accession>A0A9P6PK03</accession>
<dbReference type="EMBL" id="JAAAJA010001443">
    <property type="protein sequence ID" value="KAG0247349.1"/>
    <property type="molecule type" value="Genomic_DNA"/>
</dbReference>
<keyword evidence="2" id="KW-1185">Reference proteome</keyword>
<protein>
    <submittedName>
        <fullName evidence="1">Uncharacterized protein</fullName>
    </submittedName>
</protein>